<dbReference type="OrthoDB" id="2305at2157"/>
<evidence type="ECO:0000256" key="2">
    <source>
        <dbReference type="ARBA" id="ARBA00010854"/>
    </source>
</evidence>
<keyword evidence="12" id="KW-1185">Reference proteome</keyword>
<keyword evidence="6" id="KW-0479">Metal-binding</keyword>
<evidence type="ECO:0000259" key="9">
    <source>
        <dbReference type="PROSITE" id="PS51332"/>
    </source>
</evidence>
<dbReference type="SUPFAM" id="SSF102114">
    <property type="entry name" value="Radical SAM enzymes"/>
    <property type="match status" value="1"/>
</dbReference>
<dbReference type="InterPro" id="IPR036724">
    <property type="entry name" value="Cobalamin-bd_sf"/>
</dbReference>
<evidence type="ECO:0000313" key="11">
    <source>
        <dbReference type="EMBL" id="AUX08242.1"/>
    </source>
</evidence>
<dbReference type="Gene3D" id="3.40.50.280">
    <property type="entry name" value="Cobalamin-binding domain"/>
    <property type="match status" value="1"/>
</dbReference>
<dbReference type="KEGG" id="hdf:AArcSl_0592"/>
<dbReference type="NCBIfam" id="TIGR04190">
    <property type="entry name" value="B12_SAM_Ta0216"/>
    <property type="match status" value="1"/>
</dbReference>
<dbReference type="Pfam" id="PF04055">
    <property type="entry name" value="Radical_SAM"/>
    <property type="match status" value="1"/>
</dbReference>
<dbReference type="InterPro" id="IPR058240">
    <property type="entry name" value="rSAM_sf"/>
</dbReference>
<evidence type="ECO:0000256" key="3">
    <source>
        <dbReference type="ARBA" id="ARBA00022603"/>
    </source>
</evidence>
<comment type="similarity">
    <text evidence="2">Belongs to the methylamine corrinoid protein family.</text>
</comment>
<dbReference type="SFLD" id="SFLDG01082">
    <property type="entry name" value="B12-binding_domain_containing"/>
    <property type="match status" value="1"/>
</dbReference>
<dbReference type="InterPro" id="IPR051198">
    <property type="entry name" value="BchE-like"/>
</dbReference>
<accession>A0A343TGM0</accession>
<feature type="domain" description="B12-binding" evidence="9">
    <location>
        <begin position="59"/>
        <end position="195"/>
    </location>
</feature>
<evidence type="ECO:0000256" key="1">
    <source>
        <dbReference type="ARBA" id="ARBA00001966"/>
    </source>
</evidence>
<dbReference type="GO" id="GO:0051536">
    <property type="term" value="F:iron-sulfur cluster binding"/>
    <property type="evidence" value="ECO:0007669"/>
    <property type="project" value="UniProtKB-KW"/>
</dbReference>
<evidence type="ECO:0000256" key="7">
    <source>
        <dbReference type="ARBA" id="ARBA00023004"/>
    </source>
</evidence>
<evidence type="ECO:0000259" key="10">
    <source>
        <dbReference type="PROSITE" id="PS51918"/>
    </source>
</evidence>
<dbReference type="SFLD" id="SFLDF00326">
    <property type="entry name" value="5''-pyrrole_methytransferase"/>
    <property type="match status" value="1"/>
</dbReference>
<organism evidence="11 12">
    <name type="scientific">Halalkaliarchaeum desulfuricum</name>
    <dbReference type="NCBI Taxonomy" id="2055893"/>
    <lineage>
        <taxon>Archaea</taxon>
        <taxon>Methanobacteriati</taxon>
        <taxon>Methanobacteriota</taxon>
        <taxon>Stenosarchaea group</taxon>
        <taxon>Halobacteria</taxon>
        <taxon>Halobacteriales</taxon>
        <taxon>Haloferacaceae</taxon>
        <taxon>Halalkaliarchaeum</taxon>
    </lineage>
</organism>
<dbReference type="InterPro" id="IPR006638">
    <property type="entry name" value="Elp3/MiaA/NifB-like_rSAM"/>
</dbReference>
<dbReference type="SMART" id="SM00729">
    <property type="entry name" value="Elp3"/>
    <property type="match status" value="1"/>
</dbReference>
<keyword evidence="4" id="KW-0808">Transferase</keyword>
<reference evidence="12" key="1">
    <citation type="submission" date="2017-11" db="EMBL/GenBank/DDBJ databases">
        <title>Phenotypic and genomic properties of facultatively anaerobic sulfur-reducing natronoarchaea from hypersaline soda lakes.</title>
        <authorList>
            <person name="Sorokin D.Y."/>
            <person name="Kublanov I.V."/>
            <person name="Roman P."/>
            <person name="Sinninghe Damste J.S."/>
            <person name="Golyshin P.N."/>
            <person name="Rojo D."/>
            <person name="Ciordia S."/>
            <person name="Mena M.D.C."/>
            <person name="Ferrer M."/>
            <person name="Messina E."/>
            <person name="Smedile F."/>
            <person name="La Spada G."/>
            <person name="La Cono V."/>
            <person name="Yakimov M.M."/>
        </authorList>
    </citation>
    <scope>NUCLEOTIDE SEQUENCE [LARGE SCALE GENOMIC DNA]</scope>
    <source>
        <strain evidence="12">AArc-Sl</strain>
    </source>
</reference>
<dbReference type="PANTHER" id="PTHR43409">
    <property type="entry name" value="ANAEROBIC MAGNESIUM-PROTOPORPHYRIN IX MONOMETHYL ESTER CYCLASE-RELATED"/>
    <property type="match status" value="1"/>
</dbReference>
<dbReference type="Proteomes" id="UP000263012">
    <property type="component" value="Chromosome"/>
</dbReference>
<dbReference type="GO" id="GO:0046872">
    <property type="term" value="F:metal ion binding"/>
    <property type="evidence" value="ECO:0007669"/>
    <property type="project" value="UniProtKB-KW"/>
</dbReference>
<dbReference type="InterPro" id="IPR006158">
    <property type="entry name" value="Cobalamin-bd"/>
</dbReference>
<evidence type="ECO:0000256" key="5">
    <source>
        <dbReference type="ARBA" id="ARBA00022691"/>
    </source>
</evidence>
<dbReference type="SFLD" id="SFLDG01123">
    <property type="entry name" value="methyltransferase_(Class_B)"/>
    <property type="match status" value="1"/>
</dbReference>
<dbReference type="SFLD" id="SFLDS00029">
    <property type="entry name" value="Radical_SAM"/>
    <property type="match status" value="1"/>
</dbReference>
<evidence type="ECO:0000256" key="8">
    <source>
        <dbReference type="ARBA" id="ARBA00023014"/>
    </source>
</evidence>
<keyword evidence="3" id="KW-0489">Methyltransferase</keyword>
<dbReference type="Pfam" id="PF02310">
    <property type="entry name" value="B12-binding"/>
    <property type="match status" value="1"/>
</dbReference>
<dbReference type="PANTHER" id="PTHR43409:SF7">
    <property type="entry name" value="BLL1977 PROTEIN"/>
    <property type="match status" value="1"/>
</dbReference>
<dbReference type="PROSITE" id="PS51918">
    <property type="entry name" value="RADICAL_SAM"/>
    <property type="match status" value="1"/>
</dbReference>
<feature type="domain" description="Radical SAM core" evidence="10">
    <location>
        <begin position="250"/>
        <end position="492"/>
    </location>
</feature>
<proteinExistence type="inferred from homology"/>
<keyword evidence="8" id="KW-0411">Iron-sulfur</keyword>
<protein>
    <submittedName>
        <fullName evidence="11">Radical SAM domain protein</fullName>
    </submittedName>
</protein>
<dbReference type="InterPro" id="IPR007197">
    <property type="entry name" value="rSAM"/>
</dbReference>
<evidence type="ECO:0000256" key="4">
    <source>
        <dbReference type="ARBA" id="ARBA00022679"/>
    </source>
</evidence>
<dbReference type="GeneID" id="37876929"/>
<dbReference type="SUPFAM" id="SSF52242">
    <property type="entry name" value="Cobalamin (vitamin B12)-binding domain"/>
    <property type="match status" value="1"/>
</dbReference>
<dbReference type="AlphaFoldDB" id="A0A343TGM0"/>
<name>A0A343TGM0_9EURY</name>
<dbReference type="Gene3D" id="3.20.20.70">
    <property type="entry name" value="Aldolase class I"/>
    <property type="match status" value="1"/>
</dbReference>
<dbReference type="EMBL" id="CP025066">
    <property type="protein sequence ID" value="AUX08242.1"/>
    <property type="molecule type" value="Genomic_DNA"/>
</dbReference>
<evidence type="ECO:0000313" key="12">
    <source>
        <dbReference type="Proteomes" id="UP000263012"/>
    </source>
</evidence>
<comment type="cofactor">
    <cofactor evidence="1">
        <name>[4Fe-4S] cluster</name>
        <dbReference type="ChEBI" id="CHEBI:49883"/>
    </cofactor>
</comment>
<evidence type="ECO:0000256" key="6">
    <source>
        <dbReference type="ARBA" id="ARBA00022723"/>
    </source>
</evidence>
<dbReference type="CDD" id="cd01335">
    <property type="entry name" value="Radical_SAM"/>
    <property type="match status" value="1"/>
</dbReference>
<dbReference type="InterPro" id="IPR013785">
    <property type="entry name" value="Aldolase_TIM"/>
</dbReference>
<dbReference type="PROSITE" id="PS51332">
    <property type="entry name" value="B12_BINDING"/>
    <property type="match status" value="1"/>
</dbReference>
<keyword evidence="7" id="KW-0408">Iron</keyword>
<dbReference type="InterPro" id="IPR034466">
    <property type="entry name" value="Methyltransferase_Class_B"/>
</dbReference>
<sequence length="624" mass="71216">MTQDSTDVEVGGSKLRKLRERGMDAATRAVPFKSTPDLTFFHPPSVYDFRERTEVFGPISDVIPSSPVFEMYPVGLTSIADYLEQNGYDVQIVNLANQMLSDPDYDAEAEIRRSRARYFGIDLHWLPHCHGAIEIARLVKKHHPDAPVIFGGLSSSYFHEELIEYDCVDYVVRGDSTEEPVLQLIDRLERGGDLQEVDNLVWKDDGEVVTNPMEFIPSQLDYVSLPSYEYVLRSVVKYGSLKKTLPYRNWLDDPMTLLLPNRGCARDCTFCGGSKSSYERTTGRTSPAFRSPEQLIRDVRDITAFSKGPIFVINDIRMGGPDYARSFLHLLEGADVDNQFIFELFGPADEELFELMDRATADYSLQLSIESHSEEVRKNVGKFASTNEAFERTLEYALDHGCNKIDVFFMIGLPHQTYEDAVGDVEYARHLLETIDDGRIAPFTAPLAPFLDPGSPGFENPEEHGYRRLCESLEDHREQLLQPSWKYMLSYETEWMNRDEIVDATYEAAFGMNEVKYEFDVIDEPTYEEVKTRLEKSQEVLEAVDEVVDLPEAERQERLAQLHEELGDFGEYSICGNEELTWNNDGFRNLFTLGKVGLRVLLRSAKRSRKSDVVAKTSSNTARR</sequence>
<dbReference type="GO" id="GO:0003824">
    <property type="term" value="F:catalytic activity"/>
    <property type="evidence" value="ECO:0007669"/>
    <property type="project" value="InterPro"/>
</dbReference>
<gene>
    <name evidence="11" type="ORF">AArcSl_0592</name>
</gene>
<dbReference type="RefSeq" id="WP_217563491.1">
    <property type="nucleotide sequence ID" value="NZ_CP025066.1"/>
</dbReference>
<keyword evidence="5" id="KW-0949">S-adenosyl-L-methionine</keyword>
<dbReference type="InterPro" id="IPR026447">
    <property type="entry name" value="B12_SAM_Ta0216"/>
</dbReference>
<dbReference type="GO" id="GO:0031419">
    <property type="term" value="F:cobalamin binding"/>
    <property type="evidence" value="ECO:0007669"/>
    <property type="project" value="InterPro"/>
</dbReference>
<dbReference type="CDD" id="cd02068">
    <property type="entry name" value="radical_SAM_B12_BD"/>
    <property type="match status" value="1"/>
</dbReference>